<gene>
    <name evidence="3" type="ORF">RCIX762</name>
</gene>
<proteinExistence type="predicted"/>
<dbReference type="PANTHER" id="PTHR43674:SF2">
    <property type="entry name" value="BETA-UREIDOPROPIONASE"/>
    <property type="match status" value="1"/>
</dbReference>
<dbReference type="RefSeq" id="WP_012036372.1">
    <property type="nucleotide sequence ID" value="NC_009464.1"/>
</dbReference>
<dbReference type="OrthoDB" id="39312at2157"/>
<evidence type="ECO:0000313" key="4">
    <source>
        <dbReference type="Proteomes" id="UP000000663"/>
    </source>
</evidence>
<organism evidence="3 4">
    <name type="scientific">Methanocella arvoryzae (strain DSM 22066 / NBRC 105507 / MRE50)</name>
    <dbReference type="NCBI Taxonomy" id="351160"/>
    <lineage>
        <taxon>Archaea</taxon>
        <taxon>Methanobacteriati</taxon>
        <taxon>Methanobacteriota</taxon>
        <taxon>Stenosarchaea group</taxon>
        <taxon>Methanomicrobia</taxon>
        <taxon>Methanocellales</taxon>
        <taxon>Methanocellaceae</taxon>
        <taxon>Methanocella</taxon>
    </lineage>
</organism>
<dbReference type="InterPro" id="IPR036526">
    <property type="entry name" value="C-N_Hydrolase_sf"/>
</dbReference>
<dbReference type="Pfam" id="PF00795">
    <property type="entry name" value="CN_hydrolase"/>
    <property type="match status" value="1"/>
</dbReference>
<dbReference type="Gene3D" id="3.60.110.10">
    <property type="entry name" value="Carbon-nitrogen hydrolase"/>
    <property type="match status" value="1"/>
</dbReference>
<dbReference type="KEGG" id="rci:RCIX762"/>
<dbReference type="InterPro" id="IPR003010">
    <property type="entry name" value="C-N_Hydrolase"/>
</dbReference>
<keyword evidence="4" id="KW-1185">Reference proteome</keyword>
<dbReference type="PROSITE" id="PS50263">
    <property type="entry name" value="CN_HYDROLASE"/>
    <property type="match status" value="1"/>
</dbReference>
<evidence type="ECO:0000259" key="2">
    <source>
        <dbReference type="PROSITE" id="PS50263"/>
    </source>
</evidence>
<dbReference type="GeneID" id="5144195"/>
<dbReference type="GO" id="GO:0016811">
    <property type="term" value="F:hydrolase activity, acting on carbon-nitrogen (but not peptide) bonds, in linear amides"/>
    <property type="evidence" value="ECO:0007669"/>
    <property type="project" value="TreeGrafter"/>
</dbReference>
<reference evidence="3 4" key="1">
    <citation type="journal article" date="2006" name="Science">
        <title>Genome of rice cluster I archaea -- the key methane producers in the rice rhizosphere.</title>
        <authorList>
            <person name="Erkel C."/>
            <person name="Kube M."/>
            <person name="Reinhardt R."/>
            <person name="Liesack W."/>
        </authorList>
    </citation>
    <scope>NUCLEOTIDE SEQUENCE [LARGE SCALE GENOMIC DNA]</scope>
    <source>
        <strain evidence="4">DSM 22066 / NBRC 105507 / MRE50</strain>
    </source>
</reference>
<dbReference type="CDD" id="cd07197">
    <property type="entry name" value="nitrilase"/>
    <property type="match status" value="1"/>
</dbReference>
<dbReference type="eggNOG" id="arCOG00062">
    <property type="taxonomic scope" value="Archaea"/>
</dbReference>
<dbReference type="STRING" id="351160.RCIX762"/>
<name>Q0W654_METAR</name>
<evidence type="ECO:0000313" key="3">
    <source>
        <dbReference type="EMBL" id="CAJ36139.1"/>
    </source>
</evidence>
<evidence type="ECO:0000256" key="1">
    <source>
        <dbReference type="ARBA" id="ARBA00022801"/>
    </source>
</evidence>
<dbReference type="PANTHER" id="PTHR43674">
    <property type="entry name" value="NITRILASE C965.09-RELATED"/>
    <property type="match status" value="1"/>
</dbReference>
<dbReference type="AlphaFoldDB" id="Q0W654"/>
<dbReference type="Proteomes" id="UP000000663">
    <property type="component" value="Chromosome"/>
</dbReference>
<dbReference type="InterPro" id="IPR050345">
    <property type="entry name" value="Aliph_Amidase/BUP"/>
</dbReference>
<dbReference type="SUPFAM" id="SSF56317">
    <property type="entry name" value="Carbon-nitrogen hydrolase"/>
    <property type="match status" value="1"/>
</dbReference>
<sequence length="330" mass="36188">MSENIRAGTNRLRVAAVQMRSEIGERESNLKRATPLIEKAAREGAQLVVLPEMAASGYSIENSMWIAAEPVDGPTVQWLKETAKRLGIYLGIGVEEAEGEDFYNTYVLASPDGRIAGKVRKVHTEYNIFKPGEGSRIIDTEIGRIGIGICADNHYIDMPLEMQEKSIDLLLMPHAWPIPFKAAGVVKEEDVREQQENVKGYSQLFARMLGVPSVFVNAVGPIGPKRWEGILGRLIDPAVYRNAGYSSISDSDGSLLARLGPEEDGVIVADVTLDLTRKLKTAPVSYGGWLHPGDPLLRKVVMPAEICIAKLKYAVRPGRKAKARAVSRGR</sequence>
<dbReference type="EMBL" id="AM114193">
    <property type="protein sequence ID" value="CAJ36139.1"/>
    <property type="molecule type" value="Genomic_DNA"/>
</dbReference>
<keyword evidence="1" id="KW-0378">Hydrolase</keyword>
<protein>
    <submittedName>
        <fullName evidence="3">Amidohydrolase</fullName>
    </submittedName>
</protein>
<accession>Q0W654</accession>
<feature type="domain" description="CN hydrolase" evidence="2">
    <location>
        <begin position="12"/>
        <end position="273"/>
    </location>
</feature>